<evidence type="ECO:0000313" key="1">
    <source>
        <dbReference type="EMBL" id="PSK94600.1"/>
    </source>
</evidence>
<dbReference type="SUPFAM" id="SSF53756">
    <property type="entry name" value="UDP-Glycosyltransferase/glycogen phosphorylase"/>
    <property type="match status" value="1"/>
</dbReference>
<sequence length="344" mass="39064">MKILYAIQGTGNGHLTRARDIYPELQKYGEVDILVSGCQADIQLPFPVKYRLKGLSFIFGKHGGVSLWQTIKRLRPLTFFRDLFRIPIKEYDLVVNDFEPVSAWAAKLRGVPCIALSHQSAVIHPDAPKPRSKGWFGRFILKYYAPFKTHYGFHFKRFDDHIFPPVIRKEVQQLQPENGKHYTVYLPAYDDNALIRFLHRFKKVEWQVFSKHNKEAFQFENISIAPIENEAFLQSLAGCSAALLGAGFEGPAEALYLKKKLMVVPMQRQYEQQCNAAAIATLGVPFISSLSAANFKAVHQWIESGTVVDVHFPKETAAIAVHKMIGDFINKTADNFHKPIPGFS</sequence>
<dbReference type="EMBL" id="PYGD01000001">
    <property type="protein sequence ID" value="PSK94600.1"/>
    <property type="molecule type" value="Genomic_DNA"/>
</dbReference>
<name>A0A2P8DBJ9_9BACT</name>
<gene>
    <name evidence="1" type="ORF">B0I18_101756</name>
</gene>
<dbReference type="Proteomes" id="UP000240572">
    <property type="component" value="Unassembled WGS sequence"/>
</dbReference>
<dbReference type="Pfam" id="PF13528">
    <property type="entry name" value="Glyco_trans_1_3"/>
    <property type="match status" value="1"/>
</dbReference>
<reference evidence="1 2" key="1">
    <citation type="submission" date="2018-03" db="EMBL/GenBank/DDBJ databases">
        <title>Genomic Encyclopedia of Type Strains, Phase III (KMG-III): the genomes of soil and plant-associated and newly described type strains.</title>
        <authorList>
            <person name="Whitman W."/>
        </authorList>
    </citation>
    <scope>NUCLEOTIDE SEQUENCE [LARGE SCALE GENOMIC DNA]</scope>
    <source>
        <strain evidence="1 2">CGMCC 1.12700</strain>
    </source>
</reference>
<dbReference type="RefSeq" id="WP_106521298.1">
    <property type="nucleotide sequence ID" value="NZ_PYGD01000001.1"/>
</dbReference>
<evidence type="ECO:0000313" key="2">
    <source>
        <dbReference type="Proteomes" id="UP000240572"/>
    </source>
</evidence>
<protein>
    <submittedName>
        <fullName evidence="1">Uncharacterized protein (TIGR00661 family)</fullName>
    </submittedName>
</protein>
<dbReference type="AlphaFoldDB" id="A0A2P8DBJ9"/>
<accession>A0A2P8DBJ9</accession>
<comment type="caution">
    <text evidence="1">The sequence shown here is derived from an EMBL/GenBank/DDBJ whole genome shotgun (WGS) entry which is preliminary data.</text>
</comment>
<proteinExistence type="predicted"/>
<keyword evidence="2" id="KW-1185">Reference proteome</keyword>
<dbReference type="OrthoDB" id="9793805at2"/>
<organism evidence="1 2">
    <name type="scientific">Taibaiella chishuiensis</name>
    <dbReference type="NCBI Taxonomy" id="1434707"/>
    <lineage>
        <taxon>Bacteria</taxon>
        <taxon>Pseudomonadati</taxon>
        <taxon>Bacteroidota</taxon>
        <taxon>Chitinophagia</taxon>
        <taxon>Chitinophagales</taxon>
        <taxon>Chitinophagaceae</taxon>
        <taxon>Taibaiella</taxon>
    </lineage>
</organism>